<dbReference type="EMBL" id="SHOA02000019">
    <property type="protein sequence ID" value="TDH68761.1"/>
    <property type="molecule type" value="Genomic_DNA"/>
</dbReference>
<feature type="transmembrane region" description="Helical" evidence="1">
    <location>
        <begin position="91"/>
        <end position="112"/>
    </location>
</feature>
<keyword evidence="4" id="KW-1185">Reference proteome</keyword>
<dbReference type="InterPro" id="IPR050879">
    <property type="entry name" value="Acyltransferase_3"/>
</dbReference>
<gene>
    <name evidence="3" type="ORF">CCR75_005398</name>
</gene>
<keyword evidence="1" id="KW-1133">Transmembrane helix</keyword>
<evidence type="ECO:0000256" key="1">
    <source>
        <dbReference type="SAM" id="Phobius"/>
    </source>
</evidence>
<dbReference type="AlphaFoldDB" id="A0A976IEG5"/>
<feature type="transmembrane region" description="Helical" evidence="1">
    <location>
        <begin position="243"/>
        <end position="262"/>
    </location>
</feature>
<feature type="transmembrane region" description="Helical" evidence="1">
    <location>
        <begin position="381"/>
        <end position="399"/>
    </location>
</feature>
<reference evidence="3 4" key="1">
    <citation type="journal article" date="2021" name="Genome Biol.">
        <title>AFLAP: assembly-free linkage analysis pipeline using k-mers from genome sequencing data.</title>
        <authorList>
            <person name="Fletcher K."/>
            <person name="Zhang L."/>
            <person name="Gil J."/>
            <person name="Han R."/>
            <person name="Cavanaugh K."/>
            <person name="Michelmore R."/>
        </authorList>
    </citation>
    <scope>NUCLEOTIDE SEQUENCE [LARGE SCALE GENOMIC DNA]</scope>
    <source>
        <strain evidence="3 4">SF5</strain>
    </source>
</reference>
<dbReference type="PANTHER" id="PTHR23028">
    <property type="entry name" value="ACETYLTRANSFERASE"/>
    <property type="match status" value="1"/>
</dbReference>
<protein>
    <recommendedName>
        <fullName evidence="2">Acyltransferase 3 domain-containing protein</fullName>
    </recommendedName>
</protein>
<dbReference type="GeneID" id="94349150"/>
<dbReference type="Proteomes" id="UP000294530">
    <property type="component" value="Unassembled WGS sequence"/>
</dbReference>
<feature type="transmembrane region" description="Helical" evidence="1">
    <location>
        <begin position="140"/>
        <end position="159"/>
    </location>
</feature>
<accession>A0A976IEG5</accession>
<keyword evidence="1" id="KW-0472">Membrane</keyword>
<dbReference type="KEGG" id="blac:94349150"/>
<name>A0A976IEG5_BRELC</name>
<dbReference type="Pfam" id="PF01757">
    <property type="entry name" value="Acyl_transf_3"/>
    <property type="match status" value="1"/>
</dbReference>
<dbReference type="OrthoDB" id="207378at2759"/>
<feature type="transmembrane region" description="Helical" evidence="1">
    <location>
        <begin position="274"/>
        <end position="297"/>
    </location>
</feature>
<feature type="transmembrane region" description="Helical" evidence="1">
    <location>
        <begin position="350"/>
        <end position="369"/>
    </location>
</feature>
<feature type="transmembrane region" description="Helical" evidence="1">
    <location>
        <begin position="217"/>
        <end position="237"/>
    </location>
</feature>
<comment type="caution">
    <text evidence="3">The sequence shown here is derived from an EMBL/GenBank/DDBJ whole genome shotgun (WGS) entry which is preliminary data.</text>
</comment>
<dbReference type="GO" id="GO:0016020">
    <property type="term" value="C:membrane"/>
    <property type="evidence" value="ECO:0007669"/>
    <property type="project" value="TreeGrafter"/>
</dbReference>
<proteinExistence type="predicted"/>
<sequence>MVETTDQNATNTQDLPILVVKESSPVPMSDLSDRLEKQSFLGHEDTAMAPEAAPANTAHTKVLFLDGVRGLAAFLVFMQHTGEEPLRGLSLGSVAVDAFFVLSSFLLTWLFMKKSMTLLAQKAGPRSWGIALIDYFQKRFFRVYPLFALMAFVLSIITFDMRKHYFFVGNIDNYELSKALLFYHGHRPHVFWTLPLEIGYYFIIPVFVMGLLSMRRYWWLGALVLLVWICYEGFTTIRWHHMGLAPHLHTFLAGSLGAAAFVKSDMWIKRTGFAFRWWHIFILRIVEGLAIAMVLSVSFRGLLFDWVFENPFTDLRGFGFVSVQMTTVILIEIIRPSCVAKMFEWNVLQYWGKISFSMYLLHPFLVAYPPLYLQQNYFDRFVARFGLVLLFSTLSFYLIEYPSQLLAQKISRSLAARN</sequence>
<evidence type="ECO:0000259" key="2">
    <source>
        <dbReference type="Pfam" id="PF01757"/>
    </source>
</evidence>
<feature type="transmembrane region" description="Helical" evidence="1">
    <location>
        <begin position="317"/>
        <end position="338"/>
    </location>
</feature>
<dbReference type="GO" id="GO:0016747">
    <property type="term" value="F:acyltransferase activity, transferring groups other than amino-acyl groups"/>
    <property type="evidence" value="ECO:0007669"/>
    <property type="project" value="InterPro"/>
</dbReference>
<evidence type="ECO:0000313" key="4">
    <source>
        <dbReference type="Proteomes" id="UP000294530"/>
    </source>
</evidence>
<dbReference type="PANTHER" id="PTHR23028:SF53">
    <property type="entry name" value="ACYL_TRANSF_3 DOMAIN-CONTAINING PROTEIN"/>
    <property type="match status" value="1"/>
</dbReference>
<feature type="transmembrane region" description="Helical" evidence="1">
    <location>
        <begin position="190"/>
        <end position="212"/>
    </location>
</feature>
<organism evidence="3 4">
    <name type="scientific">Bremia lactucae</name>
    <name type="common">Lettuce downy mildew</name>
    <dbReference type="NCBI Taxonomy" id="4779"/>
    <lineage>
        <taxon>Eukaryota</taxon>
        <taxon>Sar</taxon>
        <taxon>Stramenopiles</taxon>
        <taxon>Oomycota</taxon>
        <taxon>Peronosporomycetes</taxon>
        <taxon>Peronosporales</taxon>
        <taxon>Peronosporaceae</taxon>
        <taxon>Bremia</taxon>
    </lineage>
</organism>
<dbReference type="GO" id="GO:0000271">
    <property type="term" value="P:polysaccharide biosynthetic process"/>
    <property type="evidence" value="ECO:0007669"/>
    <property type="project" value="TreeGrafter"/>
</dbReference>
<dbReference type="InterPro" id="IPR002656">
    <property type="entry name" value="Acyl_transf_3_dom"/>
</dbReference>
<keyword evidence="1" id="KW-0812">Transmembrane</keyword>
<dbReference type="RefSeq" id="XP_067818260.1">
    <property type="nucleotide sequence ID" value="XM_067963479.1"/>
</dbReference>
<feature type="domain" description="Acyltransferase 3" evidence="2">
    <location>
        <begin position="63"/>
        <end position="397"/>
    </location>
</feature>
<evidence type="ECO:0000313" key="3">
    <source>
        <dbReference type="EMBL" id="TDH68761.1"/>
    </source>
</evidence>